<reference evidence="9" key="2">
    <citation type="submission" date="2017-05" db="UniProtKB">
        <authorList>
            <consortium name="EnsemblMetazoa"/>
        </authorList>
    </citation>
    <scope>IDENTIFICATION</scope>
</reference>
<feature type="transmembrane region" description="Helical" evidence="8">
    <location>
        <begin position="229"/>
        <end position="247"/>
    </location>
</feature>
<feature type="transmembrane region" description="Helical" evidence="8">
    <location>
        <begin position="12"/>
        <end position="34"/>
    </location>
</feature>
<dbReference type="GO" id="GO:0010945">
    <property type="term" value="F:coenzyme A diphosphatase activity"/>
    <property type="evidence" value="ECO:0007669"/>
    <property type="project" value="InterPro"/>
</dbReference>
<feature type="transmembrane region" description="Helical" evidence="8">
    <location>
        <begin position="198"/>
        <end position="222"/>
    </location>
</feature>
<reference evidence="10" key="1">
    <citation type="journal article" date="2010" name="Nature">
        <title>The Amphimedon queenslandica genome and the evolution of animal complexity.</title>
        <authorList>
            <person name="Srivastava M."/>
            <person name="Simakov O."/>
            <person name="Chapman J."/>
            <person name="Fahey B."/>
            <person name="Gauthier M.E."/>
            <person name="Mitros T."/>
            <person name="Richards G.S."/>
            <person name="Conaco C."/>
            <person name="Dacre M."/>
            <person name="Hellsten U."/>
            <person name="Larroux C."/>
            <person name="Putnam N.H."/>
            <person name="Stanke M."/>
            <person name="Adamska M."/>
            <person name="Darling A."/>
            <person name="Degnan S.M."/>
            <person name="Oakley T.H."/>
            <person name="Plachetzki D.C."/>
            <person name="Zhai Y."/>
            <person name="Adamski M."/>
            <person name="Calcino A."/>
            <person name="Cummins S.F."/>
            <person name="Goodstein D.M."/>
            <person name="Harris C."/>
            <person name="Jackson D.J."/>
            <person name="Leys S.P."/>
            <person name="Shu S."/>
            <person name="Woodcroft B.J."/>
            <person name="Vervoort M."/>
            <person name="Kosik K.S."/>
            <person name="Manning G."/>
            <person name="Degnan B.M."/>
            <person name="Rokhsar D.S."/>
        </authorList>
    </citation>
    <scope>NUCLEOTIDE SEQUENCE [LARGE SCALE GENOMIC DNA]</scope>
</reference>
<dbReference type="OrthoDB" id="5579088at2759"/>
<protein>
    <recommendedName>
        <fullName evidence="11">FIT family protein</fullName>
    </recommendedName>
</protein>
<evidence type="ECO:0000256" key="8">
    <source>
        <dbReference type="SAM" id="Phobius"/>
    </source>
</evidence>
<evidence type="ECO:0000256" key="5">
    <source>
        <dbReference type="ARBA" id="ARBA00022989"/>
    </source>
</evidence>
<keyword evidence="7 8" id="KW-0472">Membrane</keyword>
<accession>A0A1X7VVS5</accession>
<dbReference type="KEGG" id="aqu:105311950"/>
<organism evidence="9">
    <name type="scientific">Amphimedon queenslandica</name>
    <name type="common">Sponge</name>
    <dbReference type="NCBI Taxonomy" id="400682"/>
    <lineage>
        <taxon>Eukaryota</taxon>
        <taxon>Metazoa</taxon>
        <taxon>Porifera</taxon>
        <taxon>Demospongiae</taxon>
        <taxon>Heteroscleromorpha</taxon>
        <taxon>Haplosclerida</taxon>
        <taxon>Niphatidae</taxon>
        <taxon>Amphimedon</taxon>
    </lineage>
</organism>
<dbReference type="EnsemblMetazoa" id="Aqu2.1.44208_001">
    <property type="protein sequence ID" value="Aqu2.1.44208_001"/>
    <property type="gene ID" value="Aqu2.1.44208"/>
</dbReference>
<proteinExistence type="predicted"/>
<dbReference type="STRING" id="400682.A0A1X7VVS5"/>
<keyword evidence="5 8" id="KW-1133">Transmembrane helix</keyword>
<keyword evidence="10" id="KW-1185">Reference proteome</keyword>
<evidence type="ECO:0008006" key="11">
    <source>
        <dbReference type="Google" id="ProtNLM"/>
    </source>
</evidence>
<dbReference type="eggNOG" id="KOG3750">
    <property type="taxonomic scope" value="Eukaryota"/>
</dbReference>
<feature type="transmembrane region" description="Helical" evidence="8">
    <location>
        <begin position="61"/>
        <end position="79"/>
    </location>
</feature>
<evidence type="ECO:0000313" key="10">
    <source>
        <dbReference type="Proteomes" id="UP000007879"/>
    </source>
</evidence>
<evidence type="ECO:0000256" key="4">
    <source>
        <dbReference type="ARBA" id="ARBA00022824"/>
    </source>
</evidence>
<gene>
    <name evidence="9" type="primary">105311950</name>
</gene>
<evidence type="ECO:0000313" key="9">
    <source>
        <dbReference type="EnsemblMetazoa" id="Aqu2.1.44208_001"/>
    </source>
</evidence>
<evidence type="ECO:0000256" key="1">
    <source>
        <dbReference type="ARBA" id="ARBA00004477"/>
    </source>
</evidence>
<dbReference type="PANTHER" id="PTHR23129:SF0">
    <property type="entry name" value="ACYL-COENZYME A DIPHOSPHATASE FITM2"/>
    <property type="match status" value="1"/>
</dbReference>
<comment type="subcellular location">
    <subcellularLocation>
        <location evidence="1">Endoplasmic reticulum membrane</location>
        <topology evidence="1">Multi-pass membrane protein</topology>
    </subcellularLocation>
</comment>
<sequence length="271" mass="30867">MASIVRPCLNTLLYSSPFLKAALFSLIVFAFSFYSELYELGEADGPSKDFPLNRYYVKYNWAWTLLFLLPTVSLTAILYTGMELKDAIRHLFRLLINHLIWYSVTQLFLSYQRSVGACSNKSISNRSDCLSGGGTWSDIDISGHVFLLSFSTMIISEEVMAISPWACSNYRILPPQPKWKATILPVIYSHTLSSFTVVLFEIIAAIEIILNVLMILITCLYFHTFYEKILALIISLTLWYVSYHVLYGSRKWLPCTVCEGKLNPLRSASSK</sequence>
<dbReference type="AlphaFoldDB" id="A0A1X7VVS5"/>
<evidence type="ECO:0000256" key="7">
    <source>
        <dbReference type="ARBA" id="ARBA00023136"/>
    </source>
</evidence>
<name>A0A1X7VVS5_AMPQE</name>
<evidence type="ECO:0000256" key="3">
    <source>
        <dbReference type="ARBA" id="ARBA00022801"/>
    </source>
</evidence>
<evidence type="ECO:0000256" key="6">
    <source>
        <dbReference type="ARBA" id="ARBA00023098"/>
    </source>
</evidence>
<dbReference type="InParanoid" id="A0A1X7VVS5"/>
<dbReference type="GO" id="GO:0005789">
    <property type="term" value="C:endoplasmic reticulum membrane"/>
    <property type="evidence" value="ECO:0007669"/>
    <property type="project" value="UniProtKB-SubCell"/>
</dbReference>
<dbReference type="GO" id="GO:0019915">
    <property type="term" value="P:lipid storage"/>
    <property type="evidence" value="ECO:0007669"/>
    <property type="project" value="InterPro"/>
</dbReference>
<dbReference type="InterPro" id="IPR019388">
    <property type="entry name" value="FIT"/>
</dbReference>
<dbReference type="EnsemblMetazoa" id="XM_011404201.2">
    <property type="protein sequence ID" value="XP_011402503.1"/>
    <property type="gene ID" value="LOC105311950"/>
</dbReference>
<dbReference type="Pfam" id="PF10261">
    <property type="entry name" value="FIT"/>
    <property type="match status" value="1"/>
</dbReference>
<keyword evidence="6" id="KW-0443">Lipid metabolism</keyword>
<keyword evidence="4" id="KW-0256">Endoplasmic reticulum</keyword>
<dbReference type="GO" id="GO:0008654">
    <property type="term" value="P:phospholipid biosynthetic process"/>
    <property type="evidence" value="ECO:0007669"/>
    <property type="project" value="TreeGrafter"/>
</dbReference>
<keyword evidence="2 8" id="KW-0812">Transmembrane</keyword>
<dbReference type="Proteomes" id="UP000007879">
    <property type="component" value="Unassembled WGS sequence"/>
</dbReference>
<dbReference type="PANTHER" id="PTHR23129">
    <property type="entry name" value="ACYL-COENZYME A DIPHOSPHATASE FITM2"/>
    <property type="match status" value="1"/>
</dbReference>
<evidence type="ECO:0000256" key="2">
    <source>
        <dbReference type="ARBA" id="ARBA00022692"/>
    </source>
</evidence>
<dbReference type="GO" id="GO:0034389">
    <property type="term" value="P:lipid droplet organization"/>
    <property type="evidence" value="ECO:0007669"/>
    <property type="project" value="TreeGrafter"/>
</dbReference>
<keyword evidence="3" id="KW-0378">Hydrolase</keyword>